<accession>A0A2C9U3I9</accession>
<gene>
    <name evidence="1" type="ORF">MANES_17G003500</name>
</gene>
<organism evidence="1">
    <name type="scientific">Manihot esculenta</name>
    <name type="common">Cassava</name>
    <name type="synonym">Jatropha manihot</name>
    <dbReference type="NCBI Taxonomy" id="3983"/>
    <lineage>
        <taxon>Eukaryota</taxon>
        <taxon>Viridiplantae</taxon>
        <taxon>Streptophyta</taxon>
        <taxon>Embryophyta</taxon>
        <taxon>Tracheophyta</taxon>
        <taxon>Spermatophyta</taxon>
        <taxon>Magnoliopsida</taxon>
        <taxon>eudicotyledons</taxon>
        <taxon>Gunneridae</taxon>
        <taxon>Pentapetalae</taxon>
        <taxon>rosids</taxon>
        <taxon>fabids</taxon>
        <taxon>Malpighiales</taxon>
        <taxon>Euphorbiaceae</taxon>
        <taxon>Crotonoideae</taxon>
        <taxon>Manihoteae</taxon>
        <taxon>Manihot</taxon>
    </lineage>
</organism>
<dbReference type="EMBL" id="CM004403">
    <property type="protein sequence ID" value="OAY24289.1"/>
    <property type="molecule type" value="Genomic_DNA"/>
</dbReference>
<reference evidence="1" key="1">
    <citation type="submission" date="2016-02" db="EMBL/GenBank/DDBJ databases">
        <title>WGS assembly of Manihot esculenta.</title>
        <authorList>
            <person name="Bredeson J.V."/>
            <person name="Prochnik S.E."/>
            <person name="Lyons J.B."/>
            <person name="Schmutz J."/>
            <person name="Grimwood J."/>
            <person name="Vrebalov J."/>
            <person name="Bart R.S."/>
            <person name="Amuge T."/>
            <person name="Ferguson M.E."/>
            <person name="Green R."/>
            <person name="Putnam N."/>
            <person name="Stites J."/>
            <person name="Rounsley S."/>
            <person name="Rokhsar D.S."/>
        </authorList>
    </citation>
    <scope>NUCLEOTIDE SEQUENCE [LARGE SCALE GENOMIC DNA]</scope>
    <source>
        <tissue evidence="1">Leaf</tissue>
    </source>
</reference>
<protein>
    <submittedName>
        <fullName evidence="1">Uncharacterized protein</fullName>
    </submittedName>
</protein>
<sequence>MNLKTGLHIFQCRWSGGDLFADPMCMDFYFYFFQILDGITNLHMNKECKFQIWKLYCCHC</sequence>
<evidence type="ECO:0000313" key="1">
    <source>
        <dbReference type="EMBL" id="OAY24289.1"/>
    </source>
</evidence>
<name>A0A2C9U3I9_MANES</name>
<dbReference type="AlphaFoldDB" id="A0A2C9U3I9"/>
<proteinExistence type="predicted"/>